<keyword evidence="2" id="KW-1185">Reference proteome</keyword>
<accession>A0A843WBN6</accession>
<dbReference type="AlphaFoldDB" id="A0A843WBN6"/>
<reference evidence="1" key="1">
    <citation type="submission" date="2017-07" db="EMBL/GenBank/DDBJ databases">
        <title>Taro Niue Genome Assembly and Annotation.</title>
        <authorList>
            <person name="Atibalentja N."/>
            <person name="Keating K."/>
            <person name="Fields C.J."/>
        </authorList>
    </citation>
    <scope>NUCLEOTIDE SEQUENCE</scope>
    <source>
        <strain evidence="1">Niue_2</strain>
        <tissue evidence="1">Leaf</tissue>
    </source>
</reference>
<dbReference type="EMBL" id="NMUH01003294">
    <property type="protein sequence ID" value="MQM04847.1"/>
    <property type="molecule type" value="Genomic_DNA"/>
</dbReference>
<evidence type="ECO:0000313" key="1">
    <source>
        <dbReference type="EMBL" id="MQM04847.1"/>
    </source>
</evidence>
<proteinExistence type="predicted"/>
<dbReference type="Proteomes" id="UP000652761">
    <property type="component" value="Unassembled WGS sequence"/>
</dbReference>
<name>A0A843WBN6_COLES</name>
<gene>
    <name evidence="1" type="ORF">Taro_037654</name>
</gene>
<protein>
    <submittedName>
        <fullName evidence="1">Uncharacterized protein</fullName>
    </submittedName>
</protein>
<organism evidence="1 2">
    <name type="scientific">Colocasia esculenta</name>
    <name type="common">Wild taro</name>
    <name type="synonym">Arum esculentum</name>
    <dbReference type="NCBI Taxonomy" id="4460"/>
    <lineage>
        <taxon>Eukaryota</taxon>
        <taxon>Viridiplantae</taxon>
        <taxon>Streptophyta</taxon>
        <taxon>Embryophyta</taxon>
        <taxon>Tracheophyta</taxon>
        <taxon>Spermatophyta</taxon>
        <taxon>Magnoliopsida</taxon>
        <taxon>Liliopsida</taxon>
        <taxon>Araceae</taxon>
        <taxon>Aroideae</taxon>
        <taxon>Colocasieae</taxon>
        <taxon>Colocasia</taxon>
    </lineage>
</organism>
<evidence type="ECO:0000313" key="2">
    <source>
        <dbReference type="Proteomes" id="UP000652761"/>
    </source>
</evidence>
<sequence length="84" mass="8979">MMGVVGWGGGVQSVQVRQDNPPFSSDIHILFAINHHGTSCKMQRVAAEVFAAHEQQLSSCDWLLKPHKEAAVVEAGADSSLAPP</sequence>
<comment type="caution">
    <text evidence="1">The sequence shown here is derived from an EMBL/GenBank/DDBJ whole genome shotgun (WGS) entry which is preliminary data.</text>
</comment>